<name>A0ABN0STT5_9GAMM</name>
<feature type="transmembrane region" description="Helical" evidence="1">
    <location>
        <begin position="58"/>
        <end position="77"/>
    </location>
</feature>
<comment type="caution">
    <text evidence="2">The sequence shown here is derived from an EMBL/GenBank/DDBJ whole genome shotgun (WGS) entry which is preliminary data.</text>
</comment>
<reference evidence="2 3" key="1">
    <citation type="journal article" date="2019" name="Int. J. Syst. Evol. Microbiol.">
        <title>The Global Catalogue of Microorganisms (GCM) 10K type strain sequencing project: providing services to taxonomists for standard genome sequencing and annotation.</title>
        <authorList>
            <consortium name="The Broad Institute Genomics Platform"/>
            <consortium name="The Broad Institute Genome Sequencing Center for Infectious Disease"/>
            <person name="Wu L."/>
            <person name="Ma J."/>
        </authorList>
    </citation>
    <scope>NUCLEOTIDE SEQUENCE [LARGE SCALE GENOMIC DNA]</scope>
    <source>
        <strain evidence="2 3">JCM 16211</strain>
    </source>
</reference>
<keyword evidence="3" id="KW-1185">Reference proteome</keyword>
<keyword evidence="1" id="KW-0812">Transmembrane</keyword>
<accession>A0ABN0STT5</accession>
<gene>
    <name evidence="2" type="ORF">GCM10009123_03040</name>
</gene>
<proteinExistence type="predicted"/>
<feature type="transmembrane region" description="Helical" evidence="1">
    <location>
        <begin position="27"/>
        <end position="46"/>
    </location>
</feature>
<sequence length="120" mass="12898">MVILLKVLLSSITLATCFYAAGAFGIGIWTILFFILGVFLLLSVYFKRFYTASVMMARAMGVLSLVAFLLLMLAATVGGSFNLSESNKVVAVSLAVMTVLGCAFFLVKSKHSGENHKSSE</sequence>
<evidence type="ECO:0000313" key="3">
    <source>
        <dbReference type="Proteomes" id="UP001501221"/>
    </source>
</evidence>
<protein>
    <submittedName>
        <fullName evidence="2">Uncharacterized protein</fullName>
    </submittedName>
</protein>
<evidence type="ECO:0000256" key="1">
    <source>
        <dbReference type="SAM" id="Phobius"/>
    </source>
</evidence>
<organism evidence="2 3">
    <name type="scientific">Kangiella japonica</name>
    <dbReference type="NCBI Taxonomy" id="647384"/>
    <lineage>
        <taxon>Bacteria</taxon>
        <taxon>Pseudomonadati</taxon>
        <taxon>Pseudomonadota</taxon>
        <taxon>Gammaproteobacteria</taxon>
        <taxon>Kangiellales</taxon>
        <taxon>Kangiellaceae</taxon>
        <taxon>Kangiella</taxon>
    </lineage>
</organism>
<dbReference type="RefSeq" id="WP_343985528.1">
    <property type="nucleotide sequence ID" value="NZ_BAAAFM010000001.1"/>
</dbReference>
<dbReference type="EMBL" id="BAAAFM010000001">
    <property type="protein sequence ID" value="GAA0199109.1"/>
    <property type="molecule type" value="Genomic_DNA"/>
</dbReference>
<evidence type="ECO:0000313" key="2">
    <source>
        <dbReference type="EMBL" id="GAA0199109.1"/>
    </source>
</evidence>
<feature type="transmembrane region" description="Helical" evidence="1">
    <location>
        <begin position="89"/>
        <end position="107"/>
    </location>
</feature>
<keyword evidence="1" id="KW-1133">Transmembrane helix</keyword>
<keyword evidence="1" id="KW-0472">Membrane</keyword>
<dbReference type="Proteomes" id="UP001501221">
    <property type="component" value="Unassembled WGS sequence"/>
</dbReference>